<evidence type="ECO:0000313" key="2">
    <source>
        <dbReference type="EMBL" id="BCA90878.1"/>
    </source>
</evidence>
<proteinExistence type="predicted"/>
<dbReference type="AlphaFoldDB" id="A0A0D7UWR3"/>
<keyword evidence="1" id="KW-1133">Transmembrane helix</keyword>
<dbReference type="Proteomes" id="UP000503197">
    <property type="component" value="Chromosome"/>
</dbReference>
<keyword evidence="1" id="KW-0472">Membrane</keyword>
<feature type="transmembrane region" description="Helical" evidence="1">
    <location>
        <begin position="42"/>
        <end position="60"/>
    </location>
</feature>
<sequence length="63" mass="7196">MPFEEIVFYDRGMAAMQFFRDVILGFHFNEVMGVDRLHVEAVLFQILGIFGTTPAIGIFVEGR</sequence>
<evidence type="ECO:0000256" key="1">
    <source>
        <dbReference type="SAM" id="Phobius"/>
    </source>
</evidence>
<reference evidence="2 3" key="1">
    <citation type="submission" date="2020-02" db="EMBL/GenBank/DDBJ databases">
        <title>Complete Genome Sequence of Halomonas meridiana strain BAA-801, Isolated from Deep Sea Thermal Vent.</title>
        <authorList>
            <person name="Takahashi Y."/>
            <person name="Takahashi H."/>
            <person name="Galipon J."/>
            <person name="Arakawa K."/>
        </authorList>
    </citation>
    <scope>NUCLEOTIDE SEQUENCE [LARGE SCALE GENOMIC DNA]</scope>
    <source>
        <strain evidence="2 3">Slthf1</strain>
    </source>
</reference>
<gene>
    <name evidence="2" type="ORF">HMSLTHF_06530</name>
</gene>
<organism evidence="2 3">
    <name type="scientific">Vreelandella aquamarina</name>
    <dbReference type="NCBI Taxonomy" id="77097"/>
    <lineage>
        <taxon>Bacteria</taxon>
        <taxon>Pseudomonadati</taxon>
        <taxon>Pseudomonadota</taxon>
        <taxon>Gammaproteobacteria</taxon>
        <taxon>Oceanospirillales</taxon>
        <taxon>Halomonadaceae</taxon>
        <taxon>Vreelandella</taxon>
    </lineage>
</organism>
<protein>
    <submittedName>
        <fullName evidence="2">Uncharacterized protein</fullName>
    </submittedName>
</protein>
<dbReference type="EMBL" id="AP022821">
    <property type="protein sequence ID" value="BCA90878.1"/>
    <property type="molecule type" value="Genomic_DNA"/>
</dbReference>
<accession>A0A0D7UWR3</accession>
<keyword evidence="1" id="KW-0812">Transmembrane</keyword>
<name>A0A0D7UWR3_9GAMM</name>
<evidence type="ECO:0000313" key="3">
    <source>
        <dbReference type="Proteomes" id="UP000503197"/>
    </source>
</evidence>